<reference evidence="7 8" key="1">
    <citation type="submission" date="2019-07" db="EMBL/GenBank/DDBJ databases">
        <title>Whole genome shotgun sequence of Microbacterium aerolatum NBRC 103071.</title>
        <authorList>
            <person name="Hosoyama A."/>
            <person name="Uohara A."/>
            <person name="Ohji S."/>
            <person name="Ichikawa N."/>
        </authorList>
    </citation>
    <scope>NUCLEOTIDE SEQUENCE [LARGE SCALE GENOMIC DNA]</scope>
    <source>
        <strain evidence="7 8">NBRC 103071</strain>
    </source>
</reference>
<proteinExistence type="inferred from homology"/>
<evidence type="ECO:0000256" key="1">
    <source>
        <dbReference type="ARBA" id="ARBA00009156"/>
    </source>
</evidence>
<keyword evidence="3" id="KW-0808">Transferase</keyword>
<dbReference type="EMBL" id="BJUW01000020">
    <property type="protein sequence ID" value="GEK87799.1"/>
    <property type="molecule type" value="Genomic_DNA"/>
</dbReference>
<feature type="domain" description="Carbohydrate kinase FGGY N-terminal" evidence="5">
    <location>
        <begin position="6"/>
        <end position="110"/>
    </location>
</feature>
<comment type="caution">
    <text evidence="7">The sequence shown here is derived from an EMBL/GenBank/DDBJ whole genome shotgun (WGS) entry which is preliminary data.</text>
</comment>
<sequence>MSGPRYVVAIDGGSQSTKVLVVDEAGTIHASAQRRLRPTESPSPGHVVHPGDDLWDSIVEACREALGHFEGDPDRIVGVGLCTIRFCRALLDADGGLVEPVLSWMDERVSRPHEQDARVHYVTTSSGYLTHRLTGERRDSVGNQQGVWPVDQGRWRWSDDPDAYARTGMRAEQLFDLVLPGEMLGRVTAAAAAATGLPNGLAVYATANDKAVEALGSGLRDDRTALLSLGTYVAAMTVGRDASATDDRYWTNFAAEPGRYLYESDGIRRGMWTVSWWRDLLDAGQGITDDELNAGASGIAPGSDGLMAVLDWLAPGGASHRRGALLGFDGRQGRFHVHRAILEGIALTMRGHVDSMEAALGHSFESVIVSGGGSRSDLMMRILAAVFERPVRRNRLTDAAGMGAAISAFVGAGVHMTWGESVAATVHAADSFTPEPEWVQAYRPVREAYSLLPRHLDPLFLKWQALAARADDAG</sequence>
<dbReference type="OrthoDB" id="9782710at2"/>
<keyword evidence="4 7" id="KW-0418">Kinase</keyword>
<evidence type="ECO:0000256" key="4">
    <source>
        <dbReference type="ARBA" id="ARBA00022777"/>
    </source>
</evidence>
<evidence type="ECO:0000313" key="7">
    <source>
        <dbReference type="EMBL" id="GEK87799.1"/>
    </source>
</evidence>
<protein>
    <submittedName>
        <fullName evidence="7">Kinase</fullName>
    </submittedName>
</protein>
<evidence type="ECO:0000313" key="8">
    <source>
        <dbReference type="Proteomes" id="UP000321225"/>
    </source>
</evidence>
<dbReference type="PANTHER" id="PTHR43095">
    <property type="entry name" value="SUGAR KINASE"/>
    <property type="match status" value="1"/>
</dbReference>
<name>A0A511AI31_9MICO</name>
<dbReference type="PIRSF" id="PIRSF000538">
    <property type="entry name" value="GlpK"/>
    <property type="match status" value="1"/>
</dbReference>
<dbReference type="Proteomes" id="UP000321225">
    <property type="component" value="Unassembled WGS sequence"/>
</dbReference>
<dbReference type="Gene3D" id="3.30.420.40">
    <property type="match status" value="3"/>
</dbReference>
<dbReference type="RefSeq" id="WP_147040758.1">
    <property type="nucleotide sequence ID" value="NZ_BJUW01000020.1"/>
</dbReference>
<evidence type="ECO:0000256" key="3">
    <source>
        <dbReference type="ARBA" id="ARBA00022679"/>
    </source>
</evidence>
<dbReference type="InterPro" id="IPR000577">
    <property type="entry name" value="Carb_kinase_FGGY"/>
</dbReference>
<keyword evidence="8" id="KW-1185">Reference proteome</keyword>
<dbReference type="InterPro" id="IPR050406">
    <property type="entry name" value="FGGY_Carb_Kinase"/>
</dbReference>
<organism evidence="7 8">
    <name type="scientific">Microbacterium aerolatum</name>
    <dbReference type="NCBI Taxonomy" id="153731"/>
    <lineage>
        <taxon>Bacteria</taxon>
        <taxon>Bacillati</taxon>
        <taxon>Actinomycetota</taxon>
        <taxon>Actinomycetes</taxon>
        <taxon>Micrococcales</taxon>
        <taxon>Microbacteriaceae</taxon>
        <taxon>Microbacterium</taxon>
    </lineage>
</organism>
<dbReference type="Pfam" id="PF02782">
    <property type="entry name" value="FGGY_C"/>
    <property type="match status" value="1"/>
</dbReference>
<evidence type="ECO:0000259" key="6">
    <source>
        <dbReference type="Pfam" id="PF02782"/>
    </source>
</evidence>
<comment type="similarity">
    <text evidence="1">Belongs to the FGGY kinase family.</text>
</comment>
<feature type="domain" description="Carbohydrate kinase FGGY C-terminal" evidence="6">
    <location>
        <begin position="227"/>
        <end position="411"/>
    </location>
</feature>
<dbReference type="Pfam" id="PF00370">
    <property type="entry name" value="FGGY_N"/>
    <property type="match status" value="1"/>
</dbReference>
<gene>
    <name evidence="7" type="ORF">MAE01_29750</name>
</gene>
<dbReference type="GO" id="GO:0016301">
    <property type="term" value="F:kinase activity"/>
    <property type="evidence" value="ECO:0007669"/>
    <property type="project" value="UniProtKB-KW"/>
</dbReference>
<dbReference type="InterPro" id="IPR043129">
    <property type="entry name" value="ATPase_NBD"/>
</dbReference>
<evidence type="ECO:0000259" key="5">
    <source>
        <dbReference type="Pfam" id="PF00370"/>
    </source>
</evidence>
<dbReference type="InterPro" id="IPR018485">
    <property type="entry name" value="FGGY_C"/>
</dbReference>
<keyword evidence="2" id="KW-0859">Xylose metabolism</keyword>
<evidence type="ECO:0000256" key="2">
    <source>
        <dbReference type="ARBA" id="ARBA00022629"/>
    </source>
</evidence>
<dbReference type="SUPFAM" id="SSF53067">
    <property type="entry name" value="Actin-like ATPase domain"/>
    <property type="match status" value="2"/>
</dbReference>
<dbReference type="AlphaFoldDB" id="A0A511AI31"/>
<dbReference type="PANTHER" id="PTHR43095:SF5">
    <property type="entry name" value="XYLULOSE KINASE"/>
    <property type="match status" value="1"/>
</dbReference>
<dbReference type="InterPro" id="IPR018484">
    <property type="entry name" value="FGGY_N"/>
</dbReference>
<dbReference type="GO" id="GO:0042732">
    <property type="term" value="P:D-xylose metabolic process"/>
    <property type="evidence" value="ECO:0007669"/>
    <property type="project" value="UniProtKB-KW"/>
</dbReference>
<dbReference type="CDD" id="cd07779">
    <property type="entry name" value="ASKHA_NBD_FGGY_YgcE-like"/>
    <property type="match status" value="1"/>
</dbReference>
<accession>A0A511AI31</accession>
<keyword evidence="2" id="KW-0119">Carbohydrate metabolism</keyword>